<dbReference type="Gene3D" id="3.30.30.10">
    <property type="entry name" value="Knottin, scorpion toxin-like"/>
    <property type="match status" value="1"/>
</dbReference>
<dbReference type="EMBL" id="CM008054">
    <property type="protein sequence ID" value="PAN48706.1"/>
    <property type="molecule type" value="Genomic_DNA"/>
</dbReference>
<evidence type="ECO:0000259" key="4">
    <source>
        <dbReference type="SMART" id="SM00505"/>
    </source>
</evidence>
<evidence type="ECO:0000313" key="5">
    <source>
        <dbReference type="EMBL" id="PAN48706.1"/>
    </source>
</evidence>
<feature type="domain" description="Knottins-like" evidence="4">
    <location>
        <begin position="30"/>
        <end position="77"/>
    </location>
</feature>
<dbReference type="Gramene" id="PAN48706">
    <property type="protein sequence ID" value="PAN48706"/>
    <property type="gene ID" value="PAHAL_9G400300"/>
</dbReference>
<dbReference type="Pfam" id="PF00304">
    <property type="entry name" value="Gamma-thionin"/>
    <property type="match status" value="1"/>
</dbReference>
<accession>A0A2S3IP19</accession>
<keyword evidence="2" id="KW-1015">Disulfide bond</keyword>
<reference evidence="5" key="1">
    <citation type="submission" date="2018-04" db="EMBL/GenBank/DDBJ databases">
        <title>WGS assembly of Panicum hallii.</title>
        <authorList>
            <person name="Lovell J."/>
            <person name="Jenkins J."/>
            <person name="Lowry D."/>
            <person name="Mamidi S."/>
            <person name="Sreedasyam A."/>
            <person name="Weng X."/>
            <person name="Barry K."/>
            <person name="Bonette J."/>
            <person name="Campitelli B."/>
            <person name="Daum C."/>
            <person name="Gordon S."/>
            <person name="Gould B."/>
            <person name="Lipzen A."/>
            <person name="Macqueen A."/>
            <person name="Palacio-Mejia J."/>
            <person name="Plott C."/>
            <person name="Shakirov E."/>
            <person name="Shu S."/>
            <person name="Yoshinaga Y."/>
            <person name="Zane M."/>
            <person name="Rokhsar D."/>
            <person name="Grimwood J."/>
            <person name="Schmutz J."/>
            <person name="Juenger T."/>
        </authorList>
    </citation>
    <scope>NUCLEOTIDE SEQUENCE [LARGE SCALE GENOMIC DNA]</scope>
    <source>
        <strain evidence="5">FIL2</strain>
    </source>
</reference>
<organism evidence="5">
    <name type="scientific">Panicum hallii</name>
    <dbReference type="NCBI Taxonomy" id="206008"/>
    <lineage>
        <taxon>Eukaryota</taxon>
        <taxon>Viridiplantae</taxon>
        <taxon>Streptophyta</taxon>
        <taxon>Embryophyta</taxon>
        <taxon>Tracheophyta</taxon>
        <taxon>Spermatophyta</taxon>
        <taxon>Magnoliopsida</taxon>
        <taxon>Liliopsida</taxon>
        <taxon>Poales</taxon>
        <taxon>Poaceae</taxon>
        <taxon>PACMAD clade</taxon>
        <taxon>Panicoideae</taxon>
        <taxon>Panicodae</taxon>
        <taxon>Paniceae</taxon>
        <taxon>Panicinae</taxon>
        <taxon>Panicum</taxon>
        <taxon>Panicum sect. Panicum</taxon>
    </lineage>
</organism>
<dbReference type="InterPro" id="IPR003614">
    <property type="entry name" value="Knottins"/>
</dbReference>
<dbReference type="AlphaFoldDB" id="A0A2S3IP19"/>
<evidence type="ECO:0000256" key="2">
    <source>
        <dbReference type="ARBA" id="ARBA00023157"/>
    </source>
</evidence>
<dbReference type="InterPro" id="IPR008176">
    <property type="entry name" value="Defensin_plant"/>
</dbReference>
<dbReference type="GO" id="GO:0006952">
    <property type="term" value="P:defense response"/>
    <property type="evidence" value="ECO:0007669"/>
    <property type="project" value="InterPro"/>
</dbReference>
<gene>
    <name evidence="5" type="ORF">PAHAL_9G400300</name>
</gene>
<keyword evidence="1 3" id="KW-0732">Signal</keyword>
<evidence type="ECO:0000256" key="1">
    <source>
        <dbReference type="ARBA" id="ARBA00022729"/>
    </source>
</evidence>
<proteinExistence type="predicted"/>
<dbReference type="PROSITE" id="PS00940">
    <property type="entry name" value="GAMMA_THIONIN"/>
    <property type="match status" value="1"/>
</dbReference>
<evidence type="ECO:0000256" key="3">
    <source>
        <dbReference type="SAM" id="SignalP"/>
    </source>
</evidence>
<dbReference type="CDD" id="cd00107">
    <property type="entry name" value="Knot1"/>
    <property type="match status" value="1"/>
</dbReference>
<dbReference type="Proteomes" id="UP000243499">
    <property type="component" value="Chromosome 9"/>
</dbReference>
<feature type="signal peptide" evidence="3">
    <location>
        <begin position="1"/>
        <end position="28"/>
    </location>
</feature>
<dbReference type="SUPFAM" id="SSF57095">
    <property type="entry name" value="Scorpion toxin-like"/>
    <property type="match status" value="1"/>
</dbReference>
<sequence>MEASQRKFSAAVVVLLLVMAAEMGPVQAGECLSQSMTFKGPCFNSNRCNDKCLKESSAYSGGKCRGINLICWCITPCAAAPLAPEASPARRTGLGGVGASLE</sequence>
<dbReference type="SMART" id="SM00505">
    <property type="entry name" value="Knot1"/>
    <property type="match status" value="1"/>
</dbReference>
<protein>
    <recommendedName>
        <fullName evidence="4">Knottins-like domain-containing protein</fullName>
    </recommendedName>
</protein>
<feature type="chain" id="PRO_5015629165" description="Knottins-like domain-containing protein" evidence="3">
    <location>
        <begin position="29"/>
        <end position="102"/>
    </location>
</feature>
<dbReference type="PANTHER" id="PTHR33147">
    <property type="entry name" value="DEFENSIN-LIKE PROTEIN 1"/>
    <property type="match status" value="1"/>
</dbReference>
<dbReference type="PANTHER" id="PTHR33147:SF106">
    <property type="entry name" value="DEFENSIN-LIKE PROTEIN 11"/>
    <property type="match status" value="1"/>
</dbReference>
<name>A0A2S3IP19_9POAL</name>
<dbReference type="InterPro" id="IPR036574">
    <property type="entry name" value="Scorpion_toxin-like_sf"/>
</dbReference>